<keyword evidence="2" id="KW-0378">Hydrolase</keyword>
<comment type="caution">
    <text evidence="6">The sequence shown here is derived from an EMBL/GenBank/DDBJ whole genome shotgun (WGS) entry which is preliminary data.</text>
</comment>
<dbReference type="Proteomes" id="UP000641514">
    <property type="component" value="Unassembled WGS sequence"/>
</dbReference>
<evidence type="ECO:0000256" key="2">
    <source>
        <dbReference type="ARBA" id="ARBA00022801"/>
    </source>
</evidence>
<feature type="domain" description="Phosphotyrosine protein phosphatase I" evidence="5">
    <location>
        <begin position="1"/>
        <end position="168"/>
    </location>
</feature>
<evidence type="ECO:0000259" key="5">
    <source>
        <dbReference type="SMART" id="SM00226"/>
    </source>
</evidence>
<dbReference type="PRINTS" id="PR00719">
    <property type="entry name" value="LMWPTPASE"/>
</dbReference>
<reference evidence="6" key="2">
    <citation type="submission" date="2020-09" db="EMBL/GenBank/DDBJ databases">
        <authorList>
            <person name="Sun Q."/>
            <person name="Zhou Y."/>
        </authorList>
    </citation>
    <scope>NUCLEOTIDE SEQUENCE</scope>
    <source>
        <strain evidence="6">CGMCC 1.15478</strain>
    </source>
</reference>
<evidence type="ECO:0000313" key="6">
    <source>
        <dbReference type="EMBL" id="GGC67115.1"/>
    </source>
</evidence>
<dbReference type="SUPFAM" id="SSF52788">
    <property type="entry name" value="Phosphotyrosine protein phosphatases I"/>
    <property type="match status" value="1"/>
</dbReference>
<keyword evidence="3" id="KW-0904">Protein phosphatase</keyword>
<feature type="active site" description="Nucleophile" evidence="4">
    <location>
        <position position="7"/>
    </location>
</feature>
<protein>
    <submittedName>
        <fullName evidence="6">Protein-tyrosine-phosphatase</fullName>
    </submittedName>
</protein>
<dbReference type="RefSeq" id="WP_188673864.1">
    <property type="nucleotide sequence ID" value="NZ_BMJH01000002.1"/>
</dbReference>
<name>A0A916XE74_9ACTN</name>
<evidence type="ECO:0000256" key="4">
    <source>
        <dbReference type="PIRSR" id="PIRSR617867-1"/>
    </source>
</evidence>
<dbReference type="PANTHER" id="PTHR11717:SF31">
    <property type="entry name" value="LOW MOLECULAR WEIGHT PROTEIN-TYROSINE-PHOSPHATASE ETP-RELATED"/>
    <property type="match status" value="1"/>
</dbReference>
<evidence type="ECO:0000256" key="1">
    <source>
        <dbReference type="ARBA" id="ARBA00011063"/>
    </source>
</evidence>
<dbReference type="InterPro" id="IPR036196">
    <property type="entry name" value="Ptyr_pPase_sf"/>
</dbReference>
<keyword evidence="7" id="KW-1185">Reference proteome</keyword>
<dbReference type="PANTHER" id="PTHR11717">
    <property type="entry name" value="LOW MOLECULAR WEIGHT PROTEIN TYROSINE PHOSPHATASE"/>
    <property type="match status" value="1"/>
</dbReference>
<reference evidence="6" key="1">
    <citation type="journal article" date="2014" name="Int. J. Syst. Evol. Microbiol.">
        <title>Complete genome sequence of Corynebacterium casei LMG S-19264T (=DSM 44701T), isolated from a smear-ripened cheese.</title>
        <authorList>
            <consortium name="US DOE Joint Genome Institute (JGI-PGF)"/>
            <person name="Walter F."/>
            <person name="Albersmeier A."/>
            <person name="Kalinowski J."/>
            <person name="Ruckert C."/>
        </authorList>
    </citation>
    <scope>NUCLEOTIDE SEQUENCE</scope>
    <source>
        <strain evidence="6">CGMCC 1.15478</strain>
    </source>
</reference>
<gene>
    <name evidence="6" type="ORF">GCM10011410_19720</name>
</gene>
<dbReference type="Gene3D" id="3.40.50.2300">
    <property type="match status" value="1"/>
</dbReference>
<dbReference type="InterPro" id="IPR017867">
    <property type="entry name" value="Tyr_phospatase_low_mol_wt"/>
</dbReference>
<accession>A0A916XE74</accession>
<sequence>MRILFVCTGNICRSPVAERYARFWADTHNAKIDSSSVGTHALVGHPIDELAAQALRELGGDPSDFEAKQLTPQLAAEADLILTMQQFHRDRVLAAAPTAMLRTFMLSEAAIIVEETEARTVKDMALARMRVPHARNSPGVADPFDQSIDTHRDIAAEIATKIATVLSALVSQAKL</sequence>
<dbReference type="InterPro" id="IPR023485">
    <property type="entry name" value="Ptyr_pPase"/>
</dbReference>
<evidence type="ECO:0000256" key="3">
    <source>
        <dbReference type="ARBA" id="ARBA00022912"/>
    </source>
</evidence>
<dbReference type="EMBL" id="BMJH01000002">
    <property type="protein sequence ID" value="GGC67115.1"/>
    <property type="molecule type" value="Genomic_DNA"/>
</dbReference>
<organism evidence="6 7">
    <name type="scientific">Hoyosella rhizosphaerae</name>
    <dbReference type="NCBI Taxonomy" id="1755582"/>
    <lineage>
        <taxon>Bacteria</taxon>
        <taxon>Bacillati</taxon>
        <taxon>Actinomycetota</taxon>
        <taxon>Actinomycetes</taxon>
        <taxon>Mycobacteriales</taxon>
        <taxon>Hoyosellaceae</taxon>
        <taxon>Hoyosella</taxon>
    </lineage>
</organism>
<dbReference type="InterPro" id="IPR050438">
    <property type="entry name" value="LMW_PTPase"/>
</dbReference>
<dbReference type="GO" id="GO:0004725">
    <property type="term" value="F:protein tyrosine phosphatase activity"/>
    <property type="evidence" value="ECO:0007669"/>
    <property type="project" value="InterPro"/>
</dbReference>
<comment type="similarity">
    <text evidence="1">Belongs to the low molecular weight phosphotyrosine protein phosphatase family.</text>
</comment>
<evidence type="ECO:0000313" key="7">
    <source>
        <dbReference type="Proteomes" id="UP000641514"/>
    </source>
</evidence>
<dbReference type="Pfam" id="PF01451">
    <property type="entry name" value="LMWPc"/>
    <property type="match status" value="1"/>
</dbReference>
<dbReference type="AlphaFoldDB" id="A0A916XE74"/>
<dbReference type="SMART" id="SM00226">
    <property type="entry name" value="LMWPc"/>
    <property type="match status" value="1"/>
</dbReference>
<proteinExistence type="inferred from homology"/>
<feature type="active site" description="Nucleophile" evidence="4">
    <location>
        <position position="13"/>
    </location>
</feature>